<dbReference type="EMBL" id="JAAOIW010000020">
    <property type="protein sequence ID" value="NHN34624.1"/>
    <property type="molecule type" value="Genomic_DNA"/>
</dbReference>
<name>A0ABX0JH62_9BACL</name>
<dbReference type="Gene3D" id="2.130.10.10">
    <property type="entry name" value="YVTN repeat-like/Quinoprotein amine dehydrogenase"/>
    <property type="match status" value="2"/>
</dbReference>
<evidence type="ECO:0000313" key="4">
    <source>
        <dbReference type="Proteomes" id="UP001165962"/>
    </source>
</evidence>
<gene>
    <name evidence="3" type="ORF">G9U52_33100</name>
</gene>
<keyword evidence="1" id="KW-0732">Signal</keyword>
<feature type="chain" id="PRO_5047307782" evidence="1">
    <location>
        <begin position="21"/>
        <end position="385"/>
    </location>
</feature>
<feature type="domain" description="Pyrrolo-quinoline quinone repeat" evidence="2">
    <location>
        <begin position="107"/>
        <end position="218"/>
    </location>
</feature>
<comment type="caution">
    <text evidence="3">The sequence shown here is derived from an EMBL/GenBank/DDBJ whole genome shotgun (WGS) entry which is preliminary data.</text>
</comment>
<proteinExistence type="predicted"/>
<dbReference type="InterPro" id="IPR011047">
    <property type="entry name" value="Quinoprotein_ADH-like_sf"/>
</dbReference>
<sequence>MKHKLAFIFFILLTTILTSCSPTELKIDKSKNIEIEKSKNAMEFIISPGDPITSTPFVDRGTMYTGLVNGQLFATNVETKKTLWEFNSPEYHIDGLKAFDSINNFTTDNEKLYFGTSFRLYALDKNTGKLVWKNEIREWVNAAPLVSNGRVIIGTDNGKIMSIDAYNGKVIWEISTQKKLGVRSVIKESNGNIFVYANDGLLYSIDEIEGKVNWIYRTHLADNDWSKNQIGSLLLTSPIISENHIYFGSWDGYFYAVNESTGRLVWEKNTNGYISTFPIKVEDTLYFSNDATSFALNAKSGNVIWSRKVGNSSINTAFVYHKEKLIYGVQNKIITLSAITGDLITEKEINYKGGKDYVKLISKFDQTIYFTTISRPGVLSFEKLE</sequence>
<dbReference type="SMART" id="SM00564">
    <property type="entry name" value="PQQ"/>
    <property type="match status" value="6"/>
</dbReference>
<dbReference type="PANTHER" id="PTHR34512:SF30">
    <property type="entry name" value="OUTER MEMBRANE PROTEIN ASSEMBLY FACTOR BAMB"/>
    <property type="match status" value="1"/>
</dbReference>
<feature type="domain" description="Pyrrolo-quinoline quinone repeat" evidence="2">
    <location>
        <begin position="230"/>
        <end position="351"/>
    </location>
</feature>
<dbReference type="PROSITE" id="PS51257">
    <property type="entry name" value="PROKAR_LIPOPROTEIN"/>
    <property type="match status" value="1"/>
</dbReference>
<dbReference type="Proteomes" id="UP001165962">
    <property type="component" value="Unassembled WGS sequence"/>
</dbReference>
<organism evidence="3 4">
    <name type="scientific">Paenibacillus agricola</name>
    <dbReference type="NCBI Taxonomy" id="2716264"/>
    <lineage>
        <taxon>Bacteria</taxon>
        <taxon>Bacillati</taxon>
        <taxon>Bacillota</taxon>
        <taxon>Bacilli</taxon>
        <taxon>Bacillales</taxon>
        <taxon>Paenibacillaceae</taxon>
        <taxon>Paenibacillus</taxon>
    </lineage>
</organism>
<accession>A0ABX0JH62</accession>
<evidence type="ECO:0000256" key="1">
    <source>
        <dbReference type="SAM" id="SignalP"/>
    </source>
</evidence>
<keyword evidence="4" id="KW-1185">Reference proteome</keyword>
<dbReference type="Pfam" id="PF13360">
    <property type="entry name" value="PQQ_2"/>
    <property type="match status" value="2"/>
</dbReference>
<dbReference type="InterPro" id="IPR018391">
    <property type="entry name" value="PQQ_b-propeller_rpt"/>
</dbReference>
<dbReference type="SUPFAM" id="SSF50998">
    <property type="entry name" value="Quinoprotein alcohol dehydrogenase-like"/>
    <property type="match status" value="2"/>
</dbReference>
<feature type="signal peptide" evidence="1">
    <location>
        <begin position="1"/>
        <end position="20"/>
    </location>
</feature>
<evidence type="ECO:0000313" key="3">
    <source>
        <dbReference type="EMBL" id="NHN34624.1"/>
    </source>
</evidence>
<protein>
    <submittedName>
        <fullName evidence="3">PQQ-binding-like beta-propeller repeat protein</fullName>
    </submittedName>
</protein>
<dbReference type="PANTHER" id="PTHR34512">
    <property type="entry name" value="CELL SURFACE PROTEIN"/>
    <property type="match status" value="1"/>
</dbReference>
<dbReference type="InterPro" id="IPR015943">
    <property type="entry name" value="WD40/YVTN_repeat-like_dom_sf"/>
</dbReference>
<reference evidence="3" key="1">
    <citation type="submission" date="2020-03" db="EMBL/GenBank/DDBJ databases">
        <title>Draft sequencing of Paenibacilllus sp. S3N08.</title>
        <authorList>
            <person name="Kim D.-U."/>
        </authorList>
    </citation>
    <scope>NUCLEOTIDE SEQUENCE</scope>
    <source>
        <strain evidence="3">S3N08</strain>
    </source>
</reference>
<dbReference type="RefSeq" id="WP_166155835.1">
    <property type="nucleotide sequence ID" value="NZ_JAAOIW010000020.1"/>
</dbReference>
<dbReference type="InterPro" id="IPR002372">
    <property type="entry name" value="PQQ_rpt_dom"/>
</dbReference>
<evidence type="ECO:0000259" key="2">
    <source>
        <dbReference type="Pfam" id="PF13360"/>
    </source>
</evidence>